<reference evidence="2 3" key="1">
    <citation type="submission" date="2022-03" db="EMBL/GenBank/DDBJ databases">
        <authorList>
            <person name="Jo J.-H."/>
            <person name="Im W.-T."/>
        </authorList>
    </citation>
    <scope>NUCLEOTIDE SEQUENCE [LARGE SCALE GENOMIC DNA]</scope>
    <source>
        <strain evidence="2 3">MA9</strain>
    </source>
</reference>
<organism evidence="2 3">
    <name type="scientific">Solibacillus palustris</name>
    <dbReference type="NCBI Taxonomy" id="2908203"/>
    <lineage>
        <taxon>Bacteria</taxon>
        <taxon>Bacillati</taxon>
        <taxon>Bacillota</taxon>
        <taxon>Bacilli</taxon>
        <taxon>Bacillales</taxon>
        <taxon>Caryophanaceae</taxon>
        <taxon>Solibacillus</taxon>
    </lineage>
</organism>
<dbReference type="Pfam" id="PF19610">
    <property type="entry name" value="DUF6115"/>
    <property type="match status" value="1"/>
</dbReference>
<evidence type="ECO:0000313" key="2">
    <source>
        <dbReference type="EMBL" id="MCH7320962.1"/>
    </source>
</evidence>
<dbReference type="RefSeq" id="WP_241368008.1">
    <property type="nucleotide sequence ID" value="NZ_JAKZFC010000001.1"/>
</dbReference>
<gene>
    <name evidence="2" type="ORF">LZ480_03585</name>
</gene>
<evidence type="ECO:0000256" key="1">
    <source>
        <dbReference type="SAM" id="Phobius"/>
    </source>
</evidence>
<sequence length="205" mass="23586">MITALITALFVIQLITIFMVVLQYSKLSKFKELEIRQNQLVEEMDNAISVYLMEMKEENDRLIQELKTAKVSIPKTAPVTTQVETSSASSVNAKKIFAELADHEVQVEPINTTVHKEPQEFEPRKFMSVQKAASAYSKQKVQTDDNRELEQVQTEMFTKEPPVMQELSFEQQVIVLYKEGKSIEEIAKMMQRGKTEIELLVKFHA</sequence>
<keyword evidence="1" id="KW-0812">Transmembrane</keyword>
<protein>
    <recommendedName>
        <fullName evidence="4">Coupling factor for flagellin transcription and translation</fullName>
    </recommendedName>
</protein>
<keyword evidence="1" id="KW-1133">Transmembrane helix</keyword>
<name>A0ABS9U9E4_9BACL</name>
<dbReference type="Proteomes" id="UP001316087">
    <property type="component" value="Unassembled WGS sequence"/>
</dbReference>
<keyword evidence="3" id="KW-1185">Reference proteome</keyword>
<proteinExistence type="predicted"/>
<keyword evidence="1" id="KW-0472">Membrane</keyword>
<dbReference type="InterPro" id="IPR046118">
    <property type="entry name" value="DUF6115"/>
</dbReference>
<dbReference type="EMBL" id="JAKZFC010000001">
    <property type="protein sequence ID" value="MCH7320962.1"/>
    <property type="molecule type" value="Genomic_DNA"/>
</dbReference>
<evidence type="ECO:0000313" key="3">
    <source>
        <dbReference type="Proteomes" id="UP001316087"/>
    </source>
</evidence>
<feature type="transmembrane region" description="Helical" evidence="1">
    <location>
        <begin position="6"/>
        <end position="24"/>
    </location>
</feature>
<evidence type="ECO:0008006" key="4">
    <source>
        <dbReference type="Google" id="ProtNLM"/>
    </source>
</evidence>
<accession>A0ABS9U9E4</accession>
<comment type="caution">
    <text evidence="2">The sequence shown here is derived from an EMBL/GenBank/DDBJ whole genome shotgun (WGS) entry which is preliminary data.</text>
</comment>